<dbReference type="EMBL" id="JABJXA010000016">
    <property type="protein sequence ID" value="MBB1258109.1"/>
    <property type="molecule type" value="Genomic_DNA"/>
</dbReference>
<evidence type="ECO:0000313" key="8">
    <source>
        <dbReference type="Proteomes" id="UP000525686"/>
    </source>
</evidence>
<keyword evidence="6" id="KW-1185">Reference proteome</keyword>
<evidence type="ECO:0000259" key="1">
    <source>
        <dbReference type="Pfam" id="PF00501"/>
    </source>
</evidence>
<organism evidence="5 6">
    <name type="scientific">Streptomyces alkaliterrae</name>
    <dbReference type="NCBI Taxonomy" id="2213162"/>
    <lineage>
        <taxon>Bacteria</taxon>
        <taxon>Bacillati</taxon>
        <taxon>Actinomycetota</taxon>
        <taxon>Actinomycetes</taxon>
        <taxon>Kitasatosporales</taxon>
        <taxon>Streptomycetaceae</taxon>
        <taxon>Streptomyces</taxon>
    </lineage>
</organism>
<dbReference type="InterPro" id="IPR025110">
    <property type="entry name" value="AMP-bd_C"/>
</dbReference>
<dbReference type="Pfam" id="PF00501">
    <property type="entry name" value="AMP-binding"/>
    <property type="match status" value="1"/>
</dbReference>
<dbReference type="GO" id="GO:0044550">
    <property type="term" value="P:secondary metabolite biosynthetic process"/>
    <property type="evidence" value="ECO:0007669"/>
    <property type="project" value="TreeGrafter"/>
</dbReference>
<sequence>MNADSTLLHSGFRASVRRFPDNAALSLNGGTWSYRELDGLARLWASALTTLEKRPRRVGVLGHRSLVTYAGFLAALYAGATVVPLNKKYPAHRNREILERAEVDVVLADPGAQSQLPALLDGMADAPGVLLPESDQAPAPLADRARTLTRADLDTCQPLAEPVAADGADTAYLLFTSGSTGRPKGVPVTHANAAAFLAVNADRYDFTADDRFTNTFDHTFDLSVFDLFMAWGSGARLVPMDTSDLLRPLEFVREHHITVWFSVPSVAMFQDRRGALEPGSLLSLRWSLFCGEALPVSTARAWQAAAPGSRLENLYGPTEATVACLVHRWDDATSPDLALNGIVPIGSPYPGMAAAVLAEDGSPVPDGESGELCLSGAQVFEGYLNAPELTRAAFHTTVSPDGEVSRWYRTGDLARRTPRGEYRFVGRLDTQVKILGHRVETGEVEAHLLRREGVAQAVVVAVPGEDDTTVLAAVLAGDDLDVEETDERLRETLPPYMIPLTYHVVDAFPLNSNGKVDRRVLREQVVSGLLEPILL</sequence>
<feature type="domain" description="AMP-dependent synthetase/ligase" evidence="1">
    <location>
        <begin position="12"/>
        <end position="384"/>
    </location>
</feature>
<name>A0A5P0YJP3_9ACTN</name>
<reference evidence="3" key="3">
    <citation type="journal article" name="Syst. Appl. Microbiol.">
        <title>Streptomyces alkaliterrae sp. nov., isolated from an alkaline soil, and emended descriptions of Streptomyces alkaliphilus, Streptomyces calidiresistens and Streptomyces durbertensis.</title>
        <authorList>
            <person name="Swiecimska M."/>
            <person name="Golinska P."/>
            <person name="Nouioui I."/>
            <person name="Wypij M."/>
            <person name="Rai M."/>
            <person name="Sangal V."/>
            <person name="Goodfellow M."/>
        </authorList>
    </citation>
    <scope>NUCLEOTIDE SEQUENCE</scope>
    <source>
        <strain evidence="3">OF3</strain>
        <strain evidence="4">OF8</strain>
    </source>
</reference>
<evidence type="ECO:0000313" key="5">
    <source>
        <dbReference type="EMBL" id="MQS00535.1"/>
    </source>
</evidence>
<dbReference type="InterPro" id="IPR020845">
    <property type="entry name" value="AMP-binding_CS"/>
</dbReference>
<dbReference type="Gene3D" id="3.40.50.12780">
    <property type="entry name" value="N-terminal domain of ligase-like"/>
    <property type="match status" value="1"/>
</dbReference>
<gene>
    <name evidence="5" type="ORF">FNX44_001290</name>
    <name evidence="3" type="ORF">H3146_02835</name>
    <name evidence="4" type="ORF">H3147_04600</name>
</gene>
<reference evidence="5 6" key="1">
    <citation type="submission" date="2019-10" db="EMBL/GenBank/DDBJ databases">
        <title>Streptomyces sp. nov., a novel actinobacterium isolated from alkaline environment.</title>
        <authorList>
            <person name="Golinska P."/>
        </authorList>
    </citation>
    <scope>NUCLEOTIDE SEQUENCE [LARGE SCALE GENOMIC DNA]</scope>
    <source>
        <strain evidence="5 6">OF1</strain>
    </source>
</reference>
<dbReference type="InterPro" id="IPR000873">
    <property type="entry name" value="AMP-dep_synth/lig_dom"/>
</dbReference>
<dbReference type="SUPFAM" id="SSF56801">
    <property type="entry name" value="Acetyl-CoA synthetase-like"/>
    <property type="match status" value="1"/>
</dbReference>
<comment type="caution">
    <text evidence="5">The sequence shown here is derived from an EMBL/GenBank/DDBJ whole genome shotgun (WGS) entry which is preliminary data.</text>
</comment>
<evidence type="ECO:0000313" key="6">
    <source>
        <dbReference type="Proteomes" id="UP000320857"/>
    </source>
</evidence>
<evidence type="ECO:0000313" key="4">
    <source>
        <dbReference type="EMBL" id="MBB1258109.1"/>
    </source>
</evidence>
<dbReference type="PANTHER" id="PTHR45527:SF1">
    <property type="entry name" value="FATTY ACID SYNTHASE"/>
    <property type="match status" value="1"/>
</dbReference>
<dbReference type="GO" id="GO:0043041">
    <property type="term" value="P:amino acid activation for nonribosomal peptide biosynthetic process"/>
    <property type="evidence" value="ECO:0007669"/>
    <property type="project" value="TreeGrafter"/>
</dbReference>
<dbReference type="Proteomes" id="UP000320857">
    <property type="component" value="Unassembled WGS sequence"/>
</dbReference>
<reference evidence="7 8" key="2">
    <citation type="submission" date="2020-05" db="EMBL/GenBank/DDBJ databases">
        <title>Classification of alakaliphilic streptomycetes isolated from an alkaline soil next to Lonar Crater, India and a proposal for the recognition of Streptomyces alkaliterrae sp. nov.</title>
        <authorList>
            <person name="Golinska P."/>
        </authorList>
    </citation>
    <scope>NUCLEOTIDE SEQUENCE [LARGE SCALE GENOMIC DNA]</scope>
    <source>
        <strain evidence="8">OF3</strain>
        <strain evidence="7">OF8</strain>
    </source>
</reference>
<dbReference type="InterPro" id="IPR010071">
    <property type="entry name" value="AA_adenyl_dom"/>
</dbReference>
<dbReference type="PROSITE" id="PS00455">
    <property type="entry name" value="AMP_BINDING"/>
    <property type="match status" value="1"/>
</dbReference>
<dbReference type="EMBL" id="JABJWZ010000012">
    <property type="protein sequence ID" value="MBB1252308.1"/>
    <property type="molecule type" value="Genomic_DNA"/>
</dbReference>
<evidence type="ECO:0000259" key="2">
    <source>
        <dbReference type="Pfam" id="PF13193"/>
    </source>
</evidence>
<dbReference type="NCBIfam" id="TIGR01733">
    <property type="entry name" value="AA-adenyl-dom"/>
    <property type="match status" value="1"/>
</dbReference>
<dbReference type="GO" id="GO:0031177">
    <property type="term" value="F:phosphopantetheine binding"/>
    <property type="evidence" value="ECO:0007669"/>
    <property type="project" value="TreeGrafter"/>
</dbReference>
<evidence type="ECO:0000313" key="7">
    <source>
        <dbReference type="Proteomes" id="UP000517765"/>
    </source>
</evidence>
<dbReference type="Proteomes" id="UP000525686">
    <property type="component" value="Unassembled WGS sequence"/>
</dbReference>
<proteinExistence type="predicted"/>
<dbReference type="Pfam" id="PF13193">
    <property type="entry name" value="AMP-binding_C"/>
    <property type="match status" value="1"/>
</dbReference>
<dbReference type="Gene3D" id="3.30.300.30">
    <property type="match status" value="1"/>
</dbReference>
<dbReference type="RefSeq" id="WP_143646019.1">
    <property type="nucleotide sequence ID" value="NZ_JABJWZ010000012.1"/>
</dbReference>
<evidence type="ECO:0000313" key="3">
    <source>
        <dbReference type="EMBL" id="MBB1252308.1"/>
    </source>
</evidence>
<dbReference type="EMBL" id="VJYK02000006">
    <property type="protein sequence ID" value="MQS00535.1"/>
    <property type="molecule type" value="Genomic_DNA"/>
</dbReference>
<accession>A0A5P0YJP3</accession>
<feature type="domain" description="AMP-binding enzyme C-terminal" evidence="2">
    <location>
        <begin position="443"/>
        <end position="515"/>
    </location>
</feature>
<protein>
    <submittedName>
        <fullName evidence="5">Amino acid adenylation domain-containing protein</fullName>
    </submittedName>
</protein>
<dbReference type="AlphaFoldDB" id="A0A5P0YJP3"/>
<dbReference type="InterPro" id="IPR045851">
    <property type="entry name" value="AMP-bd_C_sf"/>
</dbReference>
<dbReference type="PANTHER" id="PTHR45527">
    <property type="entry name" value="NONRIBOSOMAL PEPTIDE SYNTHETASE"/>
    <property type="match status" value="1"/>
</dbReference>
<dbReference type="Proteomes" id="UP000517765">
    <property type="component" value="Unassembled WGS sequence"/>
</dbReference>
<dbReference type="OrthoDB" id="2472181at2"/>
<dbReference type="GO" id="GO:0005737">
    <property type="term" value="C:cytoplasm"/>
    <property type="evidence" value="ECO:0007669"/>
    <property type="project" value="TreeGrafter"/>
</dbReference>
<dbReference type="InterPro" id="IPR042099">
    <property type="entry name" value="ANL_N_sf"/>
</dbReference>